<dbReference type="GO" id="GO:0004575">
    <property type="term" value="F:sucrose alpha-glucosidase activity"/>
    <property type="evidence" value="ECO:0007669"/>
    <property type="project" value="TreeGrafter"/>
</dbReference>
<gene>
    <name evidence="6" type="ORF">METBISCDRAFT_30961</name>
</gene>
<dbReference type="EMBL" id="ML004460">
    <property type="protein sequence ID" value="RKP30344.1"/>
    <property type="molecule type" value="Genomic_DNA"/>
</dbReference>
<dbReference type="PANTHER" id="PTHR10357">
    <property type="entry name" value="ALPHA-AMYLASE FAMILY MEMBER"/>
    <property type="match status" value="1"/>
</dbReference>
<dbReference type="Pfam" id="PF00128">
    <property type="entry name" value="Alpha-amylase"/>
    <property type="match status" value="1"/>
</dbReference>
<name>A0A4P9ZBW9_9ASCO</name>
<dbReference type="Gene3D" id="3.20.20.80">
    <property type="entry name" value="Glycosidases"/>
    <property type="match status" value="1"/>
</dbReference>
<evidence type="ECO:0000256" key="2">
    <source>
        <dbReference type="ARBA" id="ARBA00023295"/>
    </source>
</evidence>
<dbReference type="InterPro" id="IPR006047">
    <property type="entry name" value="GH13_cat_dom"/>
</dbReference>
<accession>A0A4P9ZBW9</accession>
<dbReference type="Gene3D" id="3.90.400.10">
    <property type="entry name" value="Oligo-1,6-glucosidase, Domain 2"/>
    <property type="match status" value="1"/>
</dbReference>
<comment type="similarity">
    <text evidence="1">Belongs to the glycosyl hydrolase 13 family.</text>
</comment>
<dbReference type="Gene3D" id="2.60.40.1180">
    <property type="entry name" value="Golgi alpha-mannosidase II"/>
    <property type="match status" value="1"/>
</dbReference>
<proteinExistence type="inferred from homology"/>
<dbReference type="SMART" id="SM00642">
    <property type="entry name" value="Aamy"/>
    <property type="match status" value="1"/>
</dbReference>
<feature type="region of interest" description="Disordered" evidence="4">
    <location>
        <begin position="67"/>
        <end position="94"/>
    </location>
</feature>
<keyword evidence="2" id="KW-0326">Glycosidase</keyword>
<evidence type="ECO:0000259" key="5">
    <source>
        <dbReference type="SMART" id="SM00642"/>
    </source>
</evidence>
<evidence type="ECO:0000256" key="1">
    <source>
        <dbReference type="ARBA" id="ARBA00008061"/>
    </source>
</evidence>
<dbReference type="Proteomes" id="UP000268321">
    <property type="component" value="Unassembled WGS sequence"/>
</dbReference>
<keyword evidence="7" id="KW-1185">Reference proteome</keyword>
<dbReference type="InterPro" id="IPR045857">
    <property type="entry name" value="O16G_dom_2"/>
</dbReference>
<evidence type="ECO:0000256" key="4">
    <source>
        <dbReference type="SAM" id="MobiDB-lite"/>
    </source>
</evidence>
<dbReference type="PANTHER" id="PTHR10357:SF179">
    <property type="entry name" value="NEUTRAL AND BASIC AMINO ACID TRANSPORT PROTEIN RBAT"/>
    <property type="match status" value="1"/>
</dbReference>
<dbReference type="InterPro" id="IPR013780">
    <property type="entry name" value="Glyco_hydro_b"/>
</dbReference>
<evidence type="ECO:0000313" key="7">
    <source>
        <dbReference type="Proteomes" id="UP000268321"/>
    </source>
</evidence>
<feature type="compositionally biased region" description="Basic and acidic residues" evidence="4">
    <location>
        <begin position="67"/>
        <end position="77"/>
    </location>
</feature>
<dbReference type="InterPro" id="IPR017853">
    <property type="entry name" value="GH"/>
</dbReference>
<reference evidence="7" key="1">
    <citation type="journal article" date="2018" name="Nat. Microbiol.">
        <title>Leveraging single-cell genomics to expand the fungal tree of life.</title>
        <authorList>
            <person name="Ahrendt S.R."/>
            <person name="Quandt C.A."/>
            <person name="Ciobanu D."/>
            <person name="Clum A."/>
            <person name="Salamov A."/>
            <person name="Andreopoulos B."/>
            <person name="Cheng J.F."/>
            <person name="Woyke T."/>
            <person name="Pelin A."/>
            <person name="Henrissat B."/>
            <person name="Reynolds N.K."/>
            <person name="Benny G.L."/>
            <person name="Smith M.E."/>
            <person name="James T.Y."/>
            <person name="Grigoriev I.V."/>
        </authorList>
    </citation>
    <scope>NUCLEOTIDE SEQUENCE [LARGE SCALE GENOMIC DNA]</scope>
    <source>
        <strain evidence="7">Baker2002</strain>
    </source>
</reference>
<dbReference type="GO" id="GO:0000025">
    <property type="term" value="P:maltose catabolic process"/>
    <property type="evidence" value="ECO:0007669"/>
    <property type="project" value="TreeGrafter"/>
</dbReference>
<organism evidence="6 7">
    <name type="scientific">Metschnikowia bicuspidata</name>
    <dbReference type="NCBI Taxonomy" id="27322"/>
    <lineage>
        <taxon>Eukaryota</taxon>
        <taxon>Fungi</taxon>
        <taxon>Dikarya</taxon>
        <taxon>Ascomycota</taxon>
        <taxon>Saccharomycotina</taxon>
        <taxon>Pichiomycetes</taxon>
        <taxon>Metschnikowiaceae</taxon>
        <taxon>Metschnikowia</taxon>
    </lineage>
</organism>
<protein>
    <submittedName>
        <fullName evidence="6">Glycoside hydrolase</fullName>
    </submittedName>
</protein>
<dbReference type="GO" id="GO:0004574">
    <property type="term" value="F:oligo-1,6-glucosidase activity"/>
    <property type="evidence" value="ECO:0007669"/>
    <property type="project" value="TreeGrafter"/>
</dbReference>
<feature type="domain" description="Glycosyl hydrolase family 13 catalytic" evidence="5">
    <location>
        <begin position="14"/>
        <end position="346"/>
    </location>
</feature>
<dbReference type="AlphaFoldDB" id="A0A4P9ZBW9"/>
<dbReference type="GO" id="GO:0033934">
    <property type="term" value="F:glucan 1,4-alpha-maltotriohydrolase activity"/>
    <property type="evidence" value="ECO:0007669"/>
    <property type="project" value="TreeGrafter"/>
</dbReference>
<dbReference type="SUPFAM" id="SSF51011">
    <property type="entry name" value="Glycosyl hydrolase domain"/>
    <property type="match status" value="1"/>
</dbReference>
<evidence type="ECO:0000256" key="3">
    <source>
        <dbReference type="ARBA" id="ARBA00026248"/>
    </source>
</evidence>
<keyword evidence="6" id="KW-0378">Hydrolase</keyword>
<dbReference type="GO" id="GO:0005987">
    <property type="term" value="P:sucrose catabolic process"/>
    <property type="evidence" value="ECO:0007669"/>
    <property type="project" value="TreeGrafter"/>
</dbReference>
<sequence length="467" mass="53988">MTILNKTKKATVYQIWTAFLQGLQLGLPKYGTMEDMDNLIDECHKRCMKLILDLVINHTSSEHQWFKESRSSKDSRKRDRHIWQPPKCDEAGNTMPPNNWSLHFSESAWEWDEGSQEYYLHFLAKTQPDLNLENEATKQAIYKTALTFWFEKGAEGFRIDTADMYSKQPTFENAPIVFPCREIQPADQYSSNGPRIHEFHKDMFSQVTSKYDVMTDKLKYVSAKEGEMNMMEDKFGFIGYDLVDFKKAVLNMCYFIKGTDAWSTIFIGNHDQPRSISRFGDESSEWLFKHGKLLATMITTLTGTLFLYHLDICTINYLAKYKEGKTGEELKVLKRNINLLARDNSRNPVQWNASKNGGFSTGKPWMRVNDSYKYINAASQALSVRKELKDALIHGELDILSIENMEVLSYVKTGFEFIVYVVLNFTNKKVGFNKLVDGYLDLVLTNQAKLITETLSPWEARVYTVSN</sequence>
<dbReference type="SUPFAM" id="SSF51445">
    <property type="entry name" value="(Trans)glycosidases"/>
    <property type="match status" value="1"/>
</dbReference>
<dbReference type="GO" id="GO:0004556">
    <property type="term" value="F:alpha-amylase activity"/>
    <property type="evidence" value="ECO:0007669"/>
    <property type="project" value="TreeGrafter"/>
</dbReference>
<keyword evidence="3" id="KW-0462">Maltose metabolism</keyword>
<evidence type="ECO:0000313" key="6">
    <source>
        <dbReference type="EMBL" id="RKP30344.1"/>
    </source>
</evidence>
<dbReference type="OrthoDB" id="1740265at2759"/>